<evidence type="ECO:0000313" key="9">
    <source>
        <dbReference type="Proteomes" id="UP001377567"/>
    </source>
</evidence>
<feature type="domain" description="Arf-GAP" evidence="7">
    <location>
        <begin position="64"/>
        <end position="188"/>
    </location>
</feature>
<dbReference type="SMART" id="SM00105">
    <property type="entry name" value="ArfGap"/>
    <property type="match status" value="1"/>
</dbReference>
<evidence type="ECO:0000256" key="4">
    <source>
        <dbReference type="PROSITE-ProRule" id="PRU00288"/>
    </source>
</evidence>
<gene>
    <name evidence="8" type="ORF">DAKH74_048790</name>
</gene>
<evidence type="ECO:0000256" key="2">
    <source>
        <dbReference type="ARBA" id="ARBA00022771"/>
    </source>
</evidence>
<keyword evidence="5" id="KW-0677">Repeat</keyword>
<proteinExistence type="predicted"/>
<dbReference type="Pfam" id="PF01412">
    <property type="entry name" value="ArfGap"/>
    <property type="match status" value="1"/>
</dbReference>
<comment type="subcellular location">
    <subcellularLocation>
        <location evidence="5">Cytoplasm</location>
    </subcellularLocation>
</comment>
<evidence type="ECO:0000259" key="7">
    <source>
        <dbReference type="PROSITE" id="PS50115"/>
    </source>
</evidence>
<name>A0AAV5S3C7_MAUHU</name>
<dbReference type="GO" id="GO:0008270">
    <property type="term" value="F:zinc ion binding"/>
    <property type="evidence" value="ECO:0007669"/>
    <property type="project" value="UniProtKB-KW"/>
</dbReference>
<dbReference type="InterPro" id="IPR037278">
    <property type="entry name" value="ARFGAP/RecO"/>
</dbReference>
<comment type="function">
    <text evidence="5">GTPase-activating protein for the ADP ribosylation factor family.</text>
</comment>
<keyword evidence="2 4" id="KW-0863">Zinc-finger</keyword>
<keyword evidence="9" id="KW-1185">Reference proteome</keyword>
<dbReference type="PANTHER" id="PTHR23180">
    <property type="entry name" value="CENTAURIN/ARF"/>
    <property type="match status" value="1"/>
</dbReference>
<dbReference type="Gene3D" id="1.10.220.150">
    <property type="entry name" value="Arf GTPase activating protein"/>
    <property type="match status" value="1"/>
</dbReference>
<evidence type="ECO:0000256" key="6">
    <source>
        <dbReference type="SAM" id="MobiDB-lite"/>
    </source>
</evidence>
<keyword evidence="3 5" id="KW-0862">Zinc</keyword>
<dbReference type="InterPro" id="IPR045258">
    <property type="entry name" value="ACAP1/2/3-like"/>
</dbReference>
<organism evidence="8 9">
    <name type="scientific">Maudiozyma humilis</name>
    <name type="common">Sour dough yeast</name>
    <name type="synonym">Kazachstania humilis</name>
    <dbReference type="NCBI Taxonomy" id="51915"/>
    <lineage>
        <taxon>Eukaryota</taxon>
        <taxon>Fungi</taxon>
        <taxon>Dikarya</taxon>
        <taxon>Ascomycota</taxon>
        <taxon>Saccharomycotina</taxon>
        <taxon>Saccharomycetes</taxon>
        <taxon>Saccharomycetales</taxon>
        <taxon>Saccharomycetaceae</taxon>
        <taxon>Maudiozyma</taxon>
    </lineage>
</organism>
<feature type="region of interest" description="Disordered" evidence="6">
    <location>
        <begin position="311"/>
        <end position="337"/>
    </location>
</feature>
<dbReference type="GO" id="GO:0005096">
    <property type="term" value="F:GTPase activator activity"/>
    <property type="evidence" value="ECO:0007669"/>
    <property type="project" value="UniProtKB-KW"/>
</dbReference>
<evidence type="ECO:0000313" key="8">
    <source>
        <dbReference type="EMBL" id="GMM58263.1"/>
    </source>
</evidence>
<sequence length="366" mass="40433">MPHPQGPFHHGSTTKARSFERLTHLPLFAPLAPLSSSSSTTSISGGSPVHTHNAQGLALHSGHGILLQRVQAVHSSNLRCCDCGANRTVDWVSINLLCVLCIKCSGAHRSLGSHVSKVRSLTLDSFRDAEQRYLLRHSVNNSVVNAIYAATLAPGDAIAAHASDSDRAAFVRDKYVLRKWVSGTQQGYDTSLKSLIAGIHEESVAKLQRAIAQSKEPLRVVSQRYSTESEGSNNVSLFKYALKHNWRRSDGSLVFAIAEFLLLNDLVIDTNVPTDPETVKKWPVEALDYWHAKLDVYGDVFLSIDSKHRETKDDVPPMLRSQSTNTHKKRQSSIKRWSLASIPKAPQNIISMHKSLRRAKKDSPPS</sequence>
<dbReference type="GO" id="GO:0005802">
    <property type="term" value="C:trans-Golgi network"/>
    <property type="evidence" value="ECO:0007669"/>
    <property type="project" value="TreeGrafter"/>
</dbReference>
<comment type="caution">
    <text evidence="8">The sequence shown here is derived from an EMBL/GenBank/DDBJ whole genome shotgun (WGS) entry which is preliminary data.</text>
</comment>
<evidence type="ECO:0000256" key="1">
    <source>
        <dbReference type="ARBA" id="ARBA00022723"/>
    </source>
</evidence>
<dbReference type="AlphaFoldDB" id="A0AAV5S3C7"/>
<keyword evidence="5" id="KW-0040">ANK repeat</keyword>
<dbReference type="SUPFAM" id="SSF57863">
    <property type="entry name" value="ArfGap/RecO-like zinc finger"/>
    <property type="match status" value="1"/>
</dbReference>
<protein>
    <recommendedName>
        <fullName evidence="5">ADP-ribosylation factor GTPase-activating protein</fullName>
    </recommendedName>
</protein>
<dbReference type="GO" id="GO:0006891">
    <property type="term" value="P:intra-Golgi vesicle-mediated transport"/>
    <property type="evidence" value="ECO:0007669"/>
    <property type="project" value="TreeGrafter"/>
</dbReference>
<evidence type="ECO:0000256" key="3">
    <source>
        <dbReference type="ARBA" id="ARBA00022833"/>
    </source>
</evidence>
<dbReference type="PANTHER" id="PTHR23180:SF160">
    <property type="entry name" value="ADP-RIBOSYLATION FACTOR GTPASE-ACTIVATING PROTEIN EFFECTOR PROTEIN 1"/>
    <property type="match status" value="1"/>
</dbReference>
<dbReference type="EMBL" id="BTGD01000024">
    <property type="protein sequence ID" value="GMM58263.1"/>
    <property type="molecule type" value="Genomic_DNA"/>
</dbReference>
<dbReference type="CDD" id="cd08204">
    <property type="entry name" value="ArfGap"/>
    <property type="match status" value="1"/>
</dbReference>
<dbReference type="PROSITE" id="PS50115">
    <property type="entry name" value="ARFGAP"/>
    <property type="match status" value="1"/>
</dbReference>
<keyword evidence="1 5" id="KW-0479">Metal-binding</keyword>
<accession>A0AAV5S3C7</accession>
<evidence type="ECO:0000256" key="5">
    <source>
        <dbReference type="RuleBase" id="RU369028"/>
    </source>
</evidence>
<reference evidence="8 9" key="1">
    <citation type="journal article" date="2023" name="Elife">
        <title>Identification of key yeast species and microbe-microbe interactions impacting larval growth of Drosophila in the wild.</title>
        <authorList>
            <person name="Mure A."/>
            <person name="Sugiura Y."/>
            <person name="Maeda R."/>
            <person name="Honda K."/>
            <person name="Sakurai N."/>
            <person name="Takahashi Y."/>
            <person name="Watada M."/>
            <person name="Katoh T."/>
            <person name="Gotoh A."/>
            <person name="Gotoh Y."/>
            <person name="Taniguchi I."/>
            <person name="Nakamura K."/>
            <person name="Hayashi T."/>
            <person name="Katayama T."/>
            <person name="Uemura T."/>
            <person name="Hattori Y."/>
        </authorList>
    </citation>
    <scope>NUCLEOTIDE SEQUENCE [LARGE SCALE GENOMIC DNA]</scope>
    <source>
        <strain evidence="8 9">KH-74</strain>
    </source>
</reference>
<keyword evidence="5" id="KW-0343">GTPase activation</keyword>
<dbReference type="GO" id="GO:0005768">
    <property type="term" value="C:endosome"/>
    <property type="evidence" value="ECO:0007669"/>
    <property type="project" value="TreeGrafter"/>
</dbReference>
<dbReference type="InterPro" id="IPR001164">
    <property type="entry name" value="ArfGAP_dom"/>
</dbReference>
<keyword evidence="5" id="KW-0963">Cytoplasm</keyword>
<dbReference type="InterPro" id="IPR038508">
    <property type="entry name" value="ArfGAP_dom_sf"/>
</dbReference>
<dbReference type="Proteomes" id="UP001377567">
    <property type="component" value="Unassembled WGS sequence"/>
</dbReference>